<name>A0A6H9T6X0_9BURK</name>
<dbReference type="EMBL" id="VZOJ01000012">
    <property type="protein sequence ID" value="KAB0643484.1"/>
    <property type="molecule type" value="Genomic_DNA"/>
</dbReference>
<comment type="caution">
    <text evidence="1">The sequence shown here is derived from an EMBL/GenBank/DDBJ whole genome shotgun (WGS) entry which is preliminary data.</text>
</comment>
<dbReference type="RefSeq" id="WP_151063640.1">
    <property type="nucleotide sequence ID" value="NZ_CABVPL010000002.1"/>
</dbReference>
<dbReference type="AlphaFoldDB" id="A0A6H9T6X0"/>
<organism evidence="1 2">
    <name type="scientific">Burkholderia latens</name>
    <dbReference type="NCBI Taxonomy" id="488446"/>
    <lineage>
        <taxon>Bacteria</taxon>
        <taxon>Pseudomonadati</taxon>
        <taxon>Pseudomonadota</taxon>
        <taxon>Betaproteobacteria</taxon>
        <taxon>Burkholderiales</taxon>
        <taxon>Burkholderiaceae</taxon>
        <taxon>Burkholderia</taxon>
        <taxon>Burkholderia cepacia complex</taxon>
    </lineage>
</organism>
<protein>
    <submittedName>
        <fullName evidence="1">Uncharacterized protein</fullName>
    </submittedName>
</protein>
<keyword evidence="2" id="KW-1185">Reference proteome</keyword>
<dbReference type="OrthoDB" id="9017688at2"/>
<dbReference type="Proteomes" id="UP000430232">
    <property type="component" value="Unassembled WGS sequence"/>
</dbReference>
<proteinExistence type="predicted"/>
<gene>
    <name evidence="1" type="ORF">F7R21_07335</name>
</gene>
<sequence length="73" mass="8186">MTLPTGIASMLNDMILKMGAELDRSLPTVKASCPDSEFLAYREFVSQLLTTMLLDFMNPLYARHPDLRPPDLA</sequence>
<dbReference type="GeneID" id="99787671"/>
<evidence type="ECO:0000313" key="2">
    <source>
        <dbReference type="Proteomes" id="UP000430232"/>
    </source>
</evidence>
<accession>A0A6H9T6X0</accession>
<reference evidence="1 2" key="1">
    <citation type="submission" date="2019-09" db="EMBL/GenBank/DDBJ databases">
        <title>Draft genome sequences of 48 bacterial type strains from the CCUG.</title>
        <authorList>
            <person name="Tunovic T."/>
            <person name="Pineiro-Iglesias B."/>
            <person name="Unosson C."/>
            <person name="Inganas E."/>
            <person name="Ohlen M."/>
            <person name="Cardew S."/>
            <person name="Jensie-Markopoulos S."/>
            <person name="Salva-Serra F."/>
            <person name="Jaen-Luchoro D."/>
            <person name="Karlsson R."/>
            <person name="Svensson-Stadler L."/>
            <person name="Chun J."/>
            <person name="Moore E."/>
        </authorList>
    </citation>
    <scope>NUCLEOTIDE SEQUENCE [LARGE SCALE GENOMIC DNA]</scope>
    <source>
        <strain evidence="1 2">CCUG 54555</strain>
    </source>
</reference>
<evidence type="ECO:0000313" key="1">
    <source>
        <dbReference type="EMBL" id="KAB0643484.1"/>
    </source>
</evidence>